<dbReference type="PROSITE" id="PS00895">
    <property type="entry name" value="3_HYDROXYISOBUT_DH"/>
    <property type="match status" value="1"/>
</dbReference>
<organism evidence="10 11">
    <name type="scientific">Ruegeria denitrificans</name>
    <dbReference type="NCBI Taxonomy" id="1715692"/>
    <lineage>
        <taxon>Bacteria</taxon>
        <taxon>Pseudomonadati</taxon>
        <taxon>Pseudomonadota</taxon>
        <taxon>Alphaproteobacteria</taxon>
        <taxon>Rhodobacterales</taxon>
        <taxon>Roseobacteraceae</taxon>
        <taxon>Ruegeria</taxon>
    </lineage>
</organism>
<dbReference type="NCBIfam" id="TIGR01692">
    <property type="entry name" value="HIBADH"/>
    <property type="match status" value="1"/>
</dbReference>
<dbReference type="FunFam" id="1.10.1040.10:FF:000006">
    <property type="entry name" value="3-hydroxyisobutyrate dehydrogenase"/>
    <property type="match status" value="1"/>
</dbReference>
<feature type="domain" description="6-phosphogluconate dehydrogenase NADP-binding" evidence="7">
    <location>
        <begin position="350"/>
        <end position="501"/>
    </location>
</feature>
<reference evidence="11" key="1">
    <citation type="submission" date="2015-09" db="EMBL/GenBank/DDBJ databases">
        <authorList>
            <person name="Rodrigo-Torres L."/>
            <person name="Arahal D.R."/>
        </authorList>
    </citation>
    <scope>NUCLEOTIDE SEQUENCE [LARGE SCALE GENOMIC DNA]</scope>
    <source>
        <strain evidence="11">CECT 5091</strain>
    </source>
</reference>
<dbReference type="InterPro" id="IPR036291">
    <property type="entry name" value="NAD(P)-bd_dom_sf"/>
</dbReference>
<dbReference type="InterPro" id="IPR029154">
    <property type="entry name" value="HIBADH-like_NADP-bd"/>
</dbReference>
<feature type="domain" description="3-hydroxyisobutyrate dehydrogenase-like NAD-binding" evidence="8">
    <location>
        <begin position="504"/>
        <end position="629"/>
    </location>
</feature>
<dbReference type="SUPFAM" id="SSF48179">
    <property type="entry name" value="6-phosphogluconate dehydrogenase C-terminal domain-like"/>
    <property type="match status" value="1"/>
</dbReference>
<dbReference type="AlphaFoldDB" id="A0A0P1I8C9"/>
<proteinExistence type="inferred from homology"/>
<comment type="pathway">
    <text evidence="6">Amino-acid degradation; L-valine degradation.</text>
</comment>
<dbReference type="CDD" id="cd06558">
    <property type="entry name" value="crotonase-like"/>
    <property type="match status" value="1"/>
</dbReference>
<keyword evidence="4 6" id="KW-0520">NAD</keyword>
<dbReference type="InterPro" id="IPR011548">
    <property type="entry name" value="HIBADH"/>
</dbReference>
<gene>
    <name evidence="10" type="primary">mmsB</name>
    <name evidence="10" type="ORF">RUE5091_01686</name>
</gene>
<dbReference type="Gene3D" id="3.90.226.10">
    <property type="entry name" value="2-enoyl-CoA Hydratase, Chain A, domain 1"/>
    <property type="match status" value="1"/>
</dbReference>
<dbReference type="GO" id="GO:0006574">
    <property type="term" value="P:L-valine catabolic process"/>
    <property type="evidence" value="ECO:0007669"/>
    <property type="project" value="UniProtKB-UniPathway"/>
</dbReference>
<dbReference type="InterPro" id="IPR013328">
    <property type="entry name" value="6PGD_dom2"/>
</dbReference>
<dbReference type="SUPFAM" id="SSF52096">
    <property type="entry name" value="ClpP/crotonase"/>
    <property type="match status" value="1"/>
</dbReference>
<dbReference type="GO" id="GO:0003857">
    <property type="term" value="F:(3S)-3-hydroxyacyl-CoA dehydrogenase (NAD+) activity"/>
    <property type="evidence" value="ECO:0007669"/>
    <property type="project" value="UniProtKB-EC"/>
</dbReference>
<dbReference type="GO" id="GO:0008442">
    <property type="term" value="F:3-hydroxyisobutyrate dehydrogenase activity"/>
    <property type="evidence" value="ECO:0007669"/>
    <property type="project" value="UniProtKB-EC"/>
</dbReference>
<keyword evidence="3 6" id="KW-0560">Oxidoreductase</keyword>
<feature type="domain" description="Enoyl-CoA hydratase/isomerase" evidence="9">
    <location>
        <begin position="13"/>
        <end position="322"/>
    </location>
</feature>
<comment type="catalytic activity">
    <reaction evidence="6">
        <text>3-hydroxy-2-methylpropanoate + NAD(+) = 2-methyl-3-oxopropanoate + NADH + H(+)</text>
        <dbReference type="Rhea" id="RHEA:17681"/>
        <dbReference type="ChEBI" id="CHEBI:11805"/>
        <dbReference type="ChEBI" id="CHEBI:15378"/>
        <dbReference type="ChEBI" id="CHEBI:57540"/>
        <dbReference type="ChEBI" id="CHEBI:57700"/>
        <dbReference type="ChEBI" id="CHEBI:57945"/>
        <dbReference type="EC" id="1.1.1.31"/>
    </reaction>
</comment>
<dbReference type="PANTHER" id="PTHR22981:SF7">
    <property type="entry name" value="3-HYDROXYISOBUTYRATE DEHYDROGENASE, MITOCHONDRIAL"/>
    <property type="match status" value="1"/>
</dbReference>
<dbReference type="Pfam" id="PF16113">
    <property type="entry name" value="ECH_2"/>
    <property type="match status" value="1"/>
</dbReference>
<dbReference type="SUPFAM" id="SSF51735">
    <property type="entry name" value="NAD(P)-binding Rossmann-fold domains"/>
    <property type="match status" value="1"/>
</dbReference>
<evidence type="ECO:0000256" key="6">
    <source>
        <dbReference type="RuleBase" id="RU910714"/>
    </source>
</evidence>
<dbReference type="STRING" id="1715692.RUE5091_01686"/>
<dbReference type="Gene3D" id="3.40.50.720">
    <property type="entry name" value="NAD(P)-binding Rossmann-like Domain"/>
    <property type="match status" value="1"/>
</dbReference>
<dbReference type="EMBL" id="CYUD01000004">
    <property type="protein sequence ID" value="CUJ96556.1"/>
    <property type="molecule type" value="Genomic_DNA"/>
</dbReference>
<dbReference type="PANTHER" id="PTHR22981">
    <property type="entry name" value="3-HYDROXYISOBUTYRATE DEHYDROGENASE-RELATED"/>
    <property type="match status" value="1"/>
</dbReference>
<sequence>MPDIDIRVTGRAGRITLTRPKALNAMTYDMCMAIDAALRNWREDDAVDLVIMDAEGDKAFCAGGDIADLYATGIKGDFEYGRIFWRDEYRLNALIFEYPKPVVSFLQGFTMGGGVGIGCHGSHRIVGETSKIALPECSIGLIPDVGSTLMLALAPGRLGEYLGTTGHRMGPSDAIFAGFADHYIPIADWAALIEMLEASGNAKIIEKHATTPPESTLEQQQTVIDALFAGESLGDILNTLTRSDDAMANEALTLMGRNSPLSMACTVEALHRLRGPSLTLRKALELEYRYTYRAMEHGDFLEGIRAQIIEKDRNPRWLHADQAVPAVAVSKMLQPLGKNTLTFEETTGMKIGFIGLGNMGNPMAANLAKAGHEVTGFDMADVSVAGLTMAGSGAEAAANADIVITMLPNGKILRAVGDEIIPTMQPGAVWVDCSTVDVDSARAVADQAKEAGILAVDAPVSGGIGGAAAGTLTFMAGGSDTAFAKAAPLFDIMGQKAVHCGDSGAGQAAKICNNMILGVTMIATCEAFALADKLGLDRQKMFDVVSTSSGYSWTMNAYCPAPGVGPESPADNNYQPGFAAELMLKDLRLSQQAAESSDADTPMGQAATALYEQFVESEGGLGMDFSAMLPRFEKRGRG</sequence>
<name>A0A0P1I8C9_9RHOB</name>
<dbReference type="InterPro" id="IPR045004">
    <property type="entry name" value="ECH_dom"/>
</dbReference>
<dbReference type="NCBIfam" id="NF004127">
    <property type="entry name" value="PRK05617.1"/>
    <property type="match status" value="1"/>
</dbReference>
<dbReference type="Pfam" id="PF14833">
    <property type="entry name" value="NAD_binding_11"/>
    <property type="match status" value="1"/>
</dbReference>
<evidence type="ECO:0000256" key="2">
    <source>
        <dbReference type="ARBA" id="ARBA00022456"/>
    </source>
</evidence>
<protein>
    <recommendedName>
        <fullName evidence="6">3-hydroxyisobutyrate dehydrogenase</fullName>
        <shortName evidence="6">HIBADH</shortName>
        <ecNumber evidence="6">1.1.1.31</ecNumber>
    </recommendedName>
</protein>
<dbReference type="EC" id="1.1.1.31" evidence="6"/>
<evidence type="ECO:0000313" key="11">
    <source>
        <dbReference type="Proteomes" id="UP000051260"/>
    </source>
</evidence>
<dbReference type="InterPro" id="IPR008927">
    <property type="entry name" value="6-PGluconate_DH-like_C_sf"/>
</dbReference>
<comment type="similarity">
    <text evidence="1 6">Belongs to the HIBADH-related family.</text>
</comment>
<dbReference type="OrthoDB" id="9790967at2"/>
<comment type="catalytic activity">
    <reaction evidence="5">
        <text>a (3S)-3-hydroxyacyl-CoA + NAD(+) = a 3-oxoacyl-CoA + NADH + H(+)</text>
        <dbReference type="Rhea" id="RHEA:22432"/>
        <dbReference type="ChEBI" id="CHEBI:15378"/>
        <dbReference type="ChEBI" id="CHEBI:57318"/>
        <dbReference type="ChEBI" id="CHEBI:57540"/>
        <dbReference type="ChEBI" id="CHEBI:57945"/>
        <dbReference type="ChEBI" id="CHEBI:90726"/>
        <dbReference type="EC" id="1.1.1.35"/>
    </reaction>
</comment>
<dbReference type="InterPro" id="IPR002204">
    <property type="entry name" value="3-OH-isobutyrate_DH-rel_CS"/>
</dbReference>
<evidence type="ECO:0000259" key="9">
    <source>
        <dbReference type="Pfam" id="PF16113"/>
    </source>
</evidence>
<evidence type="ECO:0000259" key="7">
    <source>
        <dbReference type="Pfam" id="PF03446"/>
    </source>
</evidence>
<dbReference type="GO" id="GO:0050661">
    <property type="term" value="F:NADP binding"/>
    <property type="evidence" value="ECO:0007669"/>
    <property type="project" value="InterPro"/>
</dbReference>
<dbReference type="InterPro" id="IPR029045">
    <property type="entry name" value="ClpP/crotonase-like_dom_sf"/>
</dbReference>
<dbReference type="Proteomes" id="UP000051260">
    <property type="component" value="Unassembled WGS sequence"/>
</dbReference>
<dbReference type="Pfam" id="PF03446">
    <property type="entry name" value="NAD_binding_2"/>
    <property type="match status" value="1"/>
</dbReference>
<evidence type="ECO:0000256" key="1">
    <source>
        <dbReference type="ARBA" id="ARBA00009080"/>
    </source>
</evidence>
<dbReference type="Gene3D" id="1.10.1040.10">
    <property type="entry name" value="N-(1-d-carboxylethyl)-l-norvaline Dehydrogenase, domain 2"/>
    <property type="match status" value="1"/>
</dbReference>
<evidence type="ECO:0000256" key="4">
    <source>
        <dbReference type="ARBA" id="ARBA00023027"/>
    </source>
</evidence>
<keyword evidence="2 6" id="KW-0101">Branched-chain amino acid catabolism</keyword>
<evidence type="ECO:0000259" key="8">
    <source>
        <dbReference type="Pfam" id="PF14833"/>
    </source>
</evidence>
<dbReference type="GO" id="GO:0051287">
    <property type="term" value="F:NAD binding"/>
    <property type="evidence" value="ECO:0007669"/>
    <property type="project" value="InterPro"/>
</dbReference>
<dbReference type="UniPathway" id="UPA00362"/>
<accession>A0A0P1I8C9</accession>
<evidence type="ECO:0000256" key="5">
    <source>
        <dbReference type="ARBA" id="ARBA00049556"/>
    </source>
</evidence>
<evidence type="ECO:0000256" key="3">
    <source>
        <dbReference type="ARBA" id="ARBA00023002"/>
    </source>
</evidence>
<evidence type="ECO:0000313" key="10">
    <source>
        <dbReference type="EMBL" id="CUJ96556.1"/>
    </source>
</evidence>
<dbReference type="InterPro" id="IPR006115">
    <property type="entry name" value="6PGDH_NADP-bd"/>
</dbReference>
<keyword evidence="11" id="KW-1185">Reference proteome</keyword>